<dbReference type="SMART" id="SM00100">
    <property type="entry name" value="cNMP"/>
    <property type="match status" value="1"/>
</dbReference>
<name>D3PAZ7_DEFDS</name>
<dbReference type="PROSITE" id="PS00888">
    <property type="entry name" value="CNMP_BINDING_1"/>
    <property type="match status" value="1"/>
</dbReference>
<keyword evidence="5 6" id="KW-0472">Membrane</keyword>
<dbReference type="PANTHER" id="PTHR30221:SF1">
    <property type="entry name" value="SMALL-CONDUCTANCE MECHANOSENSITIVE CHANNEL"/>
    <property type="match status" value="1"/>
</dbReference>
<feature type="transmembrane region" description="Helical" evidence="6">
    <location>
        <begin position="112"/>
        <end position="132"/>
    </location>
</feature>
<dbReference type="InterPro" id="IPR014710">
    <property type="entry name" value="RmlC-like_jellyroll"/>
</dbReference>
<dbReference type="Pfam" id="PF00924">
    <property type="entry name" value="MS_channel_2nd"/>
    <property type="match status" value="1"/>
</dbReference>
<dbReference type="InterPro" id="IPR018488">
    <property type="entry name" value="cNMP-bd_CS"/>
</dbReference>
<organism evidence="8 9">
    <name type="scientific">Deferribacter desulfuricans (strain DSM 14783 / JCM 11476 / NBRC 101012 / SSM1)</name>
    <dbReference type="NCBI Taxonomy" id="639282"/>
    <lineage>
        <taxon>Bacteria</taxon>
        <taxon>Pseudomonadati</taxon>
        <taxon>Deferribacterota</taxon>
        <taxon>Deferribacteres</taxon>
        <taxon>Deferribacterales</taxon>
        <taxon>Deferribacteraceae</taxon>
        <taxon>Deferribacter</taxon>
    </lineage>
</organism>
<keyword evidence="4 6" id="KW-1133">Transmembrane helix</keyword>
<evidence type="ECO:0000313" key="9">
    <source>
        <dbReference type="Proteomes" id="UP000001520"/>
    </source>
</evidence>
<dbReference type="Gene3D" id="2.60.120.10">
    <property type="entry name" value="Jelly Rolls"/>
    <property type="match status" value="1"/>
</dbReference>
<gene>
    <name evidence="8" type="ordered locus">DEFDS_0262</name>
</gene>
<evidence type="ECO:0000256" key="2">
    <source>
        <dbReference type="ARBA" id="ARBA00008017"/>
    </source>
</evidence>
<feature type="transmembrane region" description="Helical" evidence="6">
    <location>
        <begin position="138"/>
        <end position="156"/>
    </location>
</feature>
<evidence type="ECO:0000256" key="5">
    <source>
        <dbReference type="ARBA" id="ARBA00023136"/>
    </source>
</evidence>
<dbReference type="eggNOG" id="COG0668">
    <property type="taxonomic scope" value="Bacteria"/>
</dbReference>
<dbReference type="KEGG" id="ddf:DEFDS_0262"/>
<dbReference type="Gene3D" id="2.30.30.60">
    <property type="match status" value="1"/>
</dbReference>
<evidence type="ECO:0000256" key="3">
    <source>
        <dbReference type="ARBA" id="ARBA00022692"/>
    </source>
</evidence>
<dbReference type="Gene3D" id="1.10.287.1260">
    <property type="match status" value="1"/>
</dbReference>
<reference evidence="8 9" key="1">
    <citation type="journal article" date="2010" name="DNA Res.">
        <title>Bacterial lifestyle in a deep-sea hydrothermal vent chimney revealed by the genome sequence of the thermophilic bacterium Deferribacter desulfuricans SSM1.</title>
        <authorList>
            <person name="Takaki Y."/>
            <person name="Shimamura S."/>
            <person name="Nakagawa S."/>
            <person name="Fukuhara Y."/>
            <person name="Horikawa H."/>
            <person name="Ankai A."/>
            <person name="Harada T."/>
            <person name="Hosoyama A."/>
            <person name="Oguchi A."/>
            <person name="Fukui S."/>
            <person name="Fujita N."/>
            <person name="Takami H."/>
            <person name="Takai K."/>
        </authorList>
    </citation>
    <scope>NUCLEOTIDE SEQUENCE [LARGE SCALE GENOMIC DNA]</scope>
    <source>
        <strain evidence="9">DSM 14783 / JCM 11476 / NBRC 101012 / SSM1</strain>
    </source>
</reference>
<accession>D3PAZ7</accession>
<evidence type="ECO:0000259" key="7">
    <source>
        <dbReference type="PROSITE" id="PS50042"/>
    </source>
</evidence>
<comment type="subcellular location">
    <subcellularLocation>
        <location evidence="1">Endomembrane system</location>
        <topology evidence="1">Multi-pass membrane protein</topology>
    </subcellularLocation>
</comment>
<dbReference type="PROSITE" id="PS50042">
    <property type="entry name" value="CNMP_BINDING_3"/>
    <property type="match status" value="1"/>
</dbReference>
<dbReference type="PROSITE" id="PS00889">
    <property type="entry name" value="CNMP_BINDING_2"/>
    <property type="match status" value="1"/>
</dbReference>
<dbReference type="InterPro" id="IPR049278">
    <property type="entry name" value="MS_channel_C"/>
</dbReference>
<dbReference type="AlphaFoldDB" id="D3PAZ7"/>
<dbReference type="InterPro" id="IPR000595">
    <property type="entry name" value="cNMP-bd_dom"/>
</dbReference>
<dbReference type="EMBL" id="AP011529">
    <property type="protein sequence ID" value="BAI79770.1"/>
    <property type="molecule type" value="Genomic_DNA"/>
</dbReference>
<dbReference type="STRING" id="639282.DEFDS_0262"/>
<dbReference type="GO" id="GO:0012505">
    <property type="term" value="C:endomembrane system"/>
    <property type="evidence" value="ECO:0007669"/>
    <property type="project" value="UniProtKB-SubCell"/>
</dbReference>
<dbReference type="InterPro" id="IPR006685">
    <property type="entry name" value="MscS_channel_2nd"/>
</dbReference>
<feature type="transmembrane region" description="Helical" evidence="6">
    <location>
        <begin position="12"/>
        <end position="33"/>
    </location>
</feature>
<sequence>MSLFNSNIIKEHFYELIIIAALIVLFFFTKLIIGRLTKKLSINKSLSKTLNFLFIVLVIELAKNKMVFSPFLTKLLSFTEVSLIFLIFYNLIVKIYIEDFLIKHKKKYIKHILIDIVKLIILIIFVLSILRIVFNIDIITILTPSAILTAIIGLSMKDTIGNLISGLIIQIEKPFDVGDWIKVDDQTGEVVEINWRYTKLKTLDNVYLIIPNNTISSGNLLNFNKPEKSLRILLGIGVSYDTPPAKLKQVVSKVLENCIYVDKSKGINIYLKNYNDFSIDYDIAFWIKEYKFLRDAKDEIYSSLWYEFKMANIEIPFPIRTIINKDTSEEKPEEVDKDTINILSQIPIFESISTTILANIVRFSFINQYAEGSVIVKEGDSGDTMYIVLEGTLEVSKSGKKISELSKGAMFGEMSLLTGEKRSATVTAITDCRLLEITKPVFKVFLHNTSLYRNIEKLIEERSKKLKEFDNNDKKLDTQSTQSLLDKFKNIFNI</sequence>
<dbReference type="HOGENOM" id="CLU_032479_3_0_0"/>
<dbReference type="RefSeq" id="WP_013007018.1">
    <property type="nucleotide sequence ID" value="NC_013939.1"/>
</dbReference>
<dbReference type="Pfam" id="PF00027">
    <property type="entry name" value="cNMP_binding"/>
    <property type="match status" value="1"/>
</dbReference>
<dbReference type="PRINTS" id="PR00103">
    <property type="entry name" value="CAMPKINASE"/>
</dbReference>
<dbReference type="PANTHER" id="PTHR30221">
    <property type="entry name" value="SMALL-CONDUCTANCE MECHANOSENSITIVE CHANNEL"/>
    <property type="match status" value="1"/>
</dbReference>
<keyword evidence="9" id="KW-1185">Reference proteome</keyword>
<dbReference type="InterPro" id="IPR045275">
    <property type="entry name" value="MscS_archaea/bacteria_type"/>
</dbReference>
<feature type="domain" description="Cyclic nucleotide-binding" evidence="7">
    <location>
        <begin position="348"/>
        <end position="454"/>
    </location>
</feature>
<evidence type="ECO:0000256" key="4">
    <source>
        <dbReference type="ARBA" id="ARBA00022989"/>
    </source>
</evidence>
<evidence type="ECO:0000313" key="8">
    <source>
        <dbReference type="EMBL" id="BAI79770.1"/>
    </source>
</evidence>
<dbReference type="InterPro" id="IPR023408">
    <property type="entry name" value="MscS_beta-dom_sf"/>
</dbReference>
<protein>
    <submittedName>
        <fullName evidence="8">Mechanosensitive ion channel</fullName>
    </submittedName>
</protein>
<feature type="transmembrane region" description="Helical" evidence="6">
    <location>
        <begin position="45"/>
        <end position="63"/>
    </location>
</feature>
<proteinExistence type="inferred from homology"/>
<comment type="similarity">
    <text evidence="2">Belongs to the MscS (TC 1.A.23) family.</text>
</comment>
<dbReference type="CDD" id="cd00038">
    <property type="entry name" value="CAP_ED"/>
    <property type="match status" value="1"/>
</dbReference>
<evidence type="ECO:0000256" key="6">
    <source>
        <dbReference type="SAM" id="Phobius"/>
    </source>
</evidence>
<dbReference type="eggNOG" id="COG0664">
    <property type="taxonomic scope" value="Bacteria"/>
</dbReference>
<evidence type="ECO:0000256" key="1">
    <source>
        <dbReference type="ARBA" id="ARBA00004127"/>
    </source>
</evidence>
<keyword evidence="3 6" id="KW-0812">Transmembrane</keyword>
<feature type="transmembrane region" description="Helical" evidence="6">
    <location>
        <begin position="75"/>
        <end position="92"/>
    </location>
</feature>
<dbReference type="SUPFAM" id="SSF51206">
    <property type="entry name" value="cAMP-binding domain-like"/>
    <property type="match status" value="1"/>
</dbReference>
<dbReference type="OrthoDB" id="9794791at2"/>
<dbReference type="Gene3D" id="3.30.70.100">
    <property type="match status" value="1"/>
</dbReference>
<dbReference type="SUPFAM" id="SSF50182">
    <property type="entry name" value="Sm-like ribonucleoproteins"/>
    <property type="match status" value="1"/>
</dbReference>
<dbReference type="Pfam" id="PF21082">
    <property type="entry name" value="MS_channel_3rd"/>
    <property type="match status" value="1"/>
</dbReference>
<dbReference type="InterPro" id="IPR010920">
    <property type="entry name" value="LSM_dom_sf"/>
</dbReference>
<dbReference type="InterPro" id="IPR018490">
    <property type="entry name" value="cNMP-bd_dom_sf"/>
</dbReference>
<dbReference type="GO" id="GO:0016020">
    <property type="term" value="C:membrane"/>
    <property type="evidence" value="ECO:0007669"/>
    <property type="project" value="InterPro"/>
</dbReference>
<dbReference type="GO" id="GO:0008381">
    <property type="term" value="F:mechanosensitive monoatomic ion channel activity"/>
    <property type="evidence" value="ECO:0007669"/>
    <property type="project" value="InterPro"/>
</dbReference>
<dbReference type="Proteomes" id="UP000001520">
    <property type="component" value="Chromosome"/>
</dbReference>